<dbReference type="PRINTS" id="PR01407">
    <property type="entry name" value="BUTYPHLNCDUF"/>
</dbReference>
<evidence type="ECO:0000256" key="1">
    <source>
        <dbReference type="ARBA" id="ARBA00022723"/>
    </source>
</evidence>
<feature type="region of interest" description="Disordered" evidence="5">
    <location>
        <begin position="587"/>
        <end position="607"/>
    </location>
</feature>
<feature type="domain" description="B30.2/SPRY" evidence="6">
    <location>
        <begin position="79"/>
        <end position="276"/>
    </location>
</feature>
<keyword evidence="1" id="KW-0479">Metal-binding</keyword>
<dbReference type="InterPro" id="IPR051051">
    <property type="entry name" value="E3_ubiq-ligase_TRIM/RNF"/>
</dbReference>
<dbReference type="InterPro" id="IPR043136">
    <property type="entry name" value="B30.2/SPRY_sf"/>
</dbReference>
<keyword evidence="2" id="KW-0863">Zinc-finger</keyword>
<evidence type="ECO:0000256" key="2">
    <source>
        <dbReference type="ARBA" id="ARBA00022771"/>
    </source>
</evidence>
<dbReference type="PANTHER" id="PTHR25465">
    <property type="entry name" value="B-BOX DOMAIN CONTAINING"/>
    <property type="match status" value="1"/>
</dbReference>
<dbReference type="CDD" id="cd12891">
    <property type="entry name" value="SPRY_PRY_C-I_2"/>
    <property type="match status" value="6"/>
</dbReference>
<evidence type="ECO:0000259" key="6">
    <source>
        <dbReference type="PROSITE" id="PS50188"/>
    </source>
</evidence>
<dbReference type="InParanoid" id="A0A803K978"/>
<evidence type="ECO:0000313" key="7">
    <source>
        <dbReference type="Ensembl" id="ENSXETP00000116941"/>
    </source>
</evidence>
<feature type="domain" description="B30.2/SPRY" evidence="6">
    <location>
        <begin position="379"/>
        <end position="576"/>
    </location>
</feature>
<proteinExistence type="predicted"/>
<dbReference type="PROSITE" id="PS50188">
    <property type="entry name" value="B302_SPRY"/>
    <property type="match status" value="6"/>
</dbReference>
<feature type="domain" description="B30.2/SPRY" evidence="6">
    <location>
        <begin position="979"/>
        <end position="1176"/>
    </location>
</feature>
<keyword evidence="4" id="KW-0175">Coiled coil</keyword>
<organism evidence="7">
    <name type="scientific">Xenopus tropicalis</name>
    <name type="common">Western clawed frog</name>
    <name type="synonym">Silurana tropicalis</name>
    <dbReference type="NCBI Taxonomy" id="8364"/>
    <lineage>
        <taxon>Eukaryota</taxon>
        <taxon>Metazoa</taxon>
        <taxon>Chordata</taxon>
        <taxon>Craniata</taxon>
        <taxon>Vertebrata</taxon>
        <taxon>Euteleostomi</taxon>
        <taxon>Amphibia</taxon>
        <taxon>Batrachia</taxon>
        <taxon>Anura</taxon>
        <taxon>Pipoidea</taxon>
        <taxon>Pipidae</taxon>
        <taxon>Xenopodinae</taxon>
        <taxon>Xenopus</taxon>
        <taxon>Silurana</taxon>
    </lineage>
</organism>
<feature type="region of interest" description="Disordered" evidence="5">
    <location>
        <begin position="286"/>
        <end position="308"/>
    </location>
</feature>
<evidence type="ECO:0000256" key="3">
    <source>
        <dbReference type="ARBA" id="ARBA00022833"/>
    </source>
</evidence>
<dbReference type="InterPro" id="IPR003879">
    <property type="entry name" value="Butyrophylin_SPRY"/>
</dbReference>
<dbReference type="InterPro" id="IPR001870">
    <property type="entry name" value="B30.2/SPRY"/>
</dbReference>
<evidence type="ECO:0000256" key="5">
    <source>
        <dbReference type="SAM" id="MobiDB-lite"/>
    </source>
</evidence>
<feature type="compositionally biased region" description="Basic and acidic residues" evidence="5">
    <location>
        <begin position="587"/>
        <end position="605"/>
    </location>
</feature>
<feature type="region of interest" description="Disordered" evidence="5">
    <location>
        <begin position="1188"/>
        <end position="1208"/>
    </location>
</feature>
<feature type="domain" description="B30.2/SPRY" evidence="6">
    <location>
        <begin position="679"/>
        <end position="876"/>
    </location>
</feature>
<dbReference type="InterPro" id="IPR006574">
    <property type="entry name" value="PRY"/>
</dbReference>
<dbReference type="InterPro" id="IPR003877">
    <property type="entry name" value="SPRY_dom"/>
</dbReference>
<name>A0A803K978_XENTR</name>
<dbReference type="SUPFAM" id="SSF49899">
    <property type="entry name" value="Concanavalin A-like lectins/glucanases"/>
    <property type="match status" value="6"/>
</dbReference>
<dbReference type="GO" id="GO:0008270">
    <property type="term" value="F:zinc ion binding"/>
    <property type="evidence" value="ECO:0007669"/>
    <property type="project" value="UniProtKB-KW"/>
</dbReference>
<feature type="region of interest" description="Disordered" evidence="5">
    <location>
        <begin position="1485"/>
        <end position="1504"/>
    </location>
</feature>
<feature type="domain" description="B30.2/SPRY" evidence="6">
    <location>
        <begin position="1578"/>
        <end position="1770"/>
    </location>
</feature>
<accession>A0A803K978</accession>
<dbReference type="PANTHER" id="PTHR25465:SF71">
    <property type="entry name" value="E3 UBIQUITIN-PROTEIN LIGASE TRIM39-LIKE"/>
    <property type="match status" value="1"/>
</dbReference>
<dbReference type="GeneTree" id="ENSGT01030000234583"/>
<sequence length="1770" mass="198384">MDREAQREKEGRREDPQDQIQQLWETVQLGLRIPDMEELCNLAGTLGSLLAQGSDGAALCGAEGADNEGREADGIMAPGLADTVLGIRRLIYGQEATDLVLDINTAHNRVSVSGDRKSASYSLTKLHYPQSPERFQLYAQVLSSRSFPSRRHYWEVEGSESGHWGVGAAYPSIERGGGQSWIGENNKSWGLYRSEDNNRYTVIHDSKWTQLPHVPSCRRIGIWLDYEAGRLSFCELSEPIRRLHTFTASFTEPLHAAFWVYGNGAWVRIIREREKGAELLTLERETDRQIRDSEDLTPEREKLDPETRMQEEGAVSHIIHKGETEREELAGQIPDMEELCNLAGTLGSLLAQGSDGAALCGAEGADNEGREADGIMAPGLADTVLGIRRLIYGQEATDLVLDINTAHNRVSVSGDRKSASYSLTKLHYPQSPERFQLYTQVLSSRSFPSRRHYWEVEGSESGHWGVGAAYPSIERGGGQSWIGENNKSWGLYRSEDNNRYTVIHDSKWTQLPHVPSCRRIGIWLDYEAGRLSFYELSEPIRRLHTFTASFTEPLHAAFWVYGNGAWVRIIREREKGAEVLTLERETDRQIRDSEDLTPGREKLDPETQIQEEAAVSHIIHKGETEREELAGQIPDMEELCNLAGTLGSLLAQGSDGAALCGAEGADNEGREADGIMAPGLADTVLGIRRLIYGQEATDLVLDINTAHNRVSVSGDRKSASYSLTKLHYPQSPERFQLYAQVLSSRSFPSRRHYWEVEGSESGNWGVGAAYPSIERGGGQSWIGENNKSWGLYRSEDNNRYTVIHDSKWTQLPHVPSCRRIGIWLDYEAGRLSFYELSEPIRRLHTFTASFTEPLHAAFWVYGNGAWVRIIREREKGAEVLTLERATDRQIRDSEDLTPGREKLDPETRMQEEAAVSHIIHKGETEREELAGQIPDMEELCNLAGTLGSLLAQGSDGAALCGAEGADNEGREADGIMAPGLADTVLGIRRLIYGQEATDLVLDINTAGNHVSVSGDRKSASYSLTELHYPQSPERFQLYAQTLSSRSFPSGRNYWEVEGSESGNWGVGVAYPSIERGGGQSWIGENNKSWGLYRSEDNNRYTVIHDSKWTQLPHVPSCRRIGIWLDYEAGRLSFYELSEPIRCLHTFTASFTEPLHAAFWVYGNGAWVRIIREREKGAEVLTLERETDRQLRDSEDLTPGREKLDPETQMQEEAAVSHIIHKGETEREELARQFPDMEELCNLAGTLGSLLAQGSDGAALCGAEGADNEGREADGIMAPGLADTVLGIRRLIYGQEATDLVLDINTAHNRVSVSGDRKSASYSLTKLHYPQSPERFQLYTQVLSSRSFPSRRHYWEVEVSESGHWWVGAAYPSIERGGGESWIGENNKSWGLYRRNNNRYTVRHDCKWTQLPHVPSCRRIGIWLDYEAGRLSFYELSEPIRRLHTFTASFTEPLHAAFWVYGNGAWVRIIREREKGAEVLTLESETDRQIRDSEDLTPGREKLDPETRIQEEAAVSHIIHKGETEREELAGQIPDMEELCNLAGTLGSLLAQGSDGAALCGAEGADNEGREADGIMAPGLADTVLGIRRLIYGQEATDLVLDINTAHNRVSVSGDRKSASYSLTELHYPQSPERFQLYAQTLSSRSFPSGRHYWEVEGSESGGWRVGAAYPSIERGGEQSSIGDNYKSWCLYRGNYNIYSVEHDSKWTQLPHIPSCGRIRISLDYEAGRLSFYELSEPIRRLHTFTASFTEPLHAAFWVLWEGAWVRIRSK</sequence>
<feature type="domain" description="B30.2/SPRY" evidence="6">
    <location>
        <begin position="1279"/>
        <end position="1475"/>
    </location>
</feature>
<dbReference type="SMART" id="SM00449">
    <property type="entry name" value="SPRY"/>
    <property type="match status" value="6"/>
</dbReference>
<dbReference type="InterPro" id="IPR013320">
    <property type="entry name" value="ConA-like_dom_sf"/>
</dbReference>
<dbReference type="Ensembl" id="ENSXETT00000106896">
    <property type="protein sequence ID" value="ENSXETP00000116941"/>
    <property type="gene ID" value="ENSXETG00000048040"/>
</dbReference>
<keyword evidence="3" id="KW-0862">Zinc</keyword>
<reference evidence="7" key="2">
    <citation type="submission" date="2021-03" db="UniProtKB">
        <authorList>
            <consortium name="Ensembl"/>
        </authorList>
    </citation>
    <scope>IDENTIFICATION</scope>
</reference>
<dbReference type="SMART" id="SM00589">
    <property type="entry name" value="PRY"/>
    <property type="match status" value="6"/>
</dbReference>
<protein>
    <recommendedName>
        <fullName evidence="6">B30.2/SPRY domain-containing protein</fullName>
    </recommendedName>
</protein>
<evidence type="ECO:0000256" key="4">
    <source>
        <dbReference type="ARBA" id="ARBA00023054"/>
    </source>
</evidence>
<dbReference type="Pfam" id="PF13765">
    <property type="entry name" value="PRY"/>
    <property type="match status" value="6"/>
</dbReference>
<dbReference type="Gene3D" id="2.60.120.920">
    <property type="match status" value="6"/>
</dbReference>
<feature type="compositionally biased region" description="Basic and acidic residues" evidence="5">
    <location>
        <begin position="1188"/>
        <end position="1205"/>
    </location>
</feature>
<dbReference type="GO" id="GO:0005737">
    <property type="term" value="C:cytoplasm"/>
    <property type="evidence" value="ECO:0007669"/>
    <property type="project" value="UniProtKB-ARBA"/>
</dbReference>
<dbReference type="Pfam" id="PF00622">
    <property type="entry name" value="SPRY"/>
    <property type="match status" value="6"/>
</dbReference>
<reference evidence="7" key="1">
    <citation type="journal article" date="2010" name="Science">
        <title>The genome of the Western clawed frog Xenopus tropicalis.</title>
        <authorList>
            <person name="Hellsten U."/>
            <person name="Harland R.M."/>
            <person name="Gilchrist M.J."/>
            <person name="Hendrix D."/>
            <person name="Jurka J."/>
            <person name="Kapitonov V."/>
            <person name="Ovcharenko I."/>
            <person name="Putnam N.H."/>
            <person name="Shu S."/>
            <person name="Taher L."/>
            <person name="Blitz I.L."/>
            <person name="Blumberg B."/>
            <person name="Dichmann D.S."/>
            <person name="Dubchak I."/>
            <person name="Amaya E."/>
            <person name="Detter J.C."/>
            <person name="Fletcher R."/>
            <person name="Gerhard D.S."/>
            <person name="Goodstein D."/>
            <person name="Graves T."/>
            <person name="Grigoriev I.V."/>
            <person name="Grimwood J."/>
            <person name="Kawashima T."/>
            <person name="Lindquist E."/>
            <person name="Lucas S.M."/>
            <person name="Mead P.E."/>
            <person name="Mitros T."/>
            <person name="Ogino H."/>
            <person name="Ohta Y."/>
            <person name="Poliakov A.V."/>
            <person name="Pollet N."/>
            <person name="Robert J."/>
            <person name="Salamov A."/>
            <person name="Sater A.K."/>
            <person name="Schmutz J."/>
            <person name="Terry A."/>
            <person name="Vize P.D."/>
            <person name="Warren W.C."/>
            <person name="Wells D."/>
            <person name="Wills A."/>
            <person name="Wilson R.K."/>
            <person name="Zimmerman L.B."/>
            <person name="Zorn A.M."/>
            <person name="Grainger R."/>
            <person name="Grammer T."/>
            <person name="Khokha M.K."/>
            <person name="Richardson P.M."/>
            <person name="Rokhsar D.S."/>
        </authorList>
    </citation>
    <scope>NUCLEOTIDE SEQUENCE [LARGE SCALE GENOMIC DNA]</scope>
    <source>
        <strain evidence="7">Nigerian</strain>
    </source>
</reference>